<comment type="cofactor">
    <cofactor evidence="1 5 6">
        <name>pyridoxal 5'-phosphate</name>
        <dbReference type="ChEBI" id="CHEBI:597326"/>
    </cofactor>
</comment>
<dbReference type="AlphaFoldDB" id="A0A225B263"/>
<evidence type="ECO:0000256" key="2">
    <source>
        <dbReference type="ARBA" id="ARBA00009533"/>
    </source>
</evidence>
<dbReference type="GO" id="GO:0019752">
    <property type="term" value="P:carboxylic acid metabolic process"/>
    <property type="evidence" value="ECO:0007669"/>
    <property type="project" value="InterPro"/>
</dbReference>
<organism evidence="7 8">
    <name type="scientific">Talaromyces atroroseus</name>
    <dbReference type="NCBI Taxonomy" id="1441469"/>
    <lineage>
        <taxon>Eukaryota</taxon>
        <taxon>Fungi</taxon>
        <taxon>Dikarya</taxon>
        <taxon>Ascomycota</taxon>
        <taxon>Pezizomycotina</taxon>
        <taxon>Eurotiomycetes</taxon>
        <taxon>Eurotiomycetidae</taxon>
        <taxon>Eurotiales</taxon>
        <taxon>Trichocomaceae</taxon>
        <taxon>Talaromyces</taxon>
        <taxon>Talaromyces sect. Trachyspermi</taxon>
    </lineage>
</organism>
<evidence type="ECO:0000256" key="1">
    <source>
        <dbReference type="ARBA" id="ARBA00001933"/>
    </source>
</evidence>
<reference evidence="7 8" key="1">
    <citation type="submission" date="2015-06" db="EMBL/GenBank/DDBJ databases">
        <title>Talaromyces atroroseus IBT 11181 draft genome.</title>
        <authorList>
            <person name="Rasmussen K.B."/>
            <person name="Rasmussen S."/>
            <person name="Petersen B."/>
            <person name="Sicheritz-Ponten T."/>
            <person name="Mortensen U.H."/>
            <person name="Thrane U."/>
        </authorList>
    </citation>
    <scope>NUCLEOTIDE SEQUENCE [LARGE SCALE GENOMIC DNA]</scope>
    <source>
        <strain evidence="7 8">IBT 11181</strain>
    </source>
</reference>
<dbReference type="STRING" id="1441469.A0A225B263"/>
<evidence type="ECO:0000256" key="5">
    <source>
        <dbReference type="PIRSR" id="PIRSR602129-50"/>
    </source>
</evidence>
<evidence type="ECO:0000313" key="7">
    <source>
        <dbReference type="EMBL" id="OKL63808.1"/>
    </source>
</evidence>
<evidence type="ECO:0000256" key="6">
    <source>
        <dbReference type="RuleBase" id="RU000382"/>
    </source>
</evidence>
<proteinExistence type="inferred from homology"/>
<gene>
    <name evidence="7" type="ORF">UA08_00949</name>
</gene>
<keyword evidence="3 5" id="KW-0663">Pyridoxal phosphate</keyword>
<accession>A0A225B263</accession>
<name>A0A225B263_TALAT</name>
<dbReference type="InterPro" id="IPR002129">
    <property type="entry name" value="PyrdxlP-dep_de-COase"/>
</dbReference>
<dbReference type="OrthoDB" id="2161780at2759"/>
<keyword evidence="4 6" id="KW-0456">Lyase</keyword>
<dbReference type="GeneID" id="31000704"/>
<dbReference type="EMBL" id="LFMY01000001">
    <property type="protein sequence ID" value="OKL63808.1"/>
    <property type="molecule type" value="Genomic_DNA"/>
</dbReference>
<dbReference type="GO" id="GO:0005737">
    <property type="term" value="C:cytoplasm"/>
    <property type="evidence" value="ECO:0007669"/>
    <property type="project" value="TreeGrafter"/>
</dbReference>
<sequence>MSRLNSQAKWIMNNKQDTESLPQLTSTLTESLVSLLQNARSRDILPAKSTLIHAVQSLPAQLPSHGLGLSHTTQHLVQDIAPAVSSSSLSSRYFGFVTGGTTPAARLADYLVTTLDECLAVRIPSDTIATDVENRALAMLAELLKLDNSSWTGFFTPGSSTSNLYGIACGREHVLRARGAPSPSAEGLQTACEAAGVRRVQILCSMGHPSIMKAASLAGLGRGTVKQMGLADRPWHLDVARVQKELESPGFASIVSVSLGEVNTGKFGISAEELRQLRKLCDRHQAWLHIDAAFGIFANVLPGTPEFKYLKDIAKYIHLGDSITGDGHKLLNVPFDCGFFYLRDPSRLKDIFSIPKTNFSEFAIPPVYFSRPVPAPGGPANPTDVGIQNARRFRALPAYASLVAYGQAGYEDMIVRQTRLARGIAAFVLDHPAYELLPHMPGVDDKSPVLETVFILILFRAVDPALNENLLVRINETGKMYAQGVVWEGQKAIRCAVANWAVDVQEDLAIVTEVLRGVTEQWAGRSRL</sequence>
<comment type="caution">
    <text evidence="7">The sequence shown here is derived from an EMBL/GenBank/DDBJ whole genome shotgun (WGS) entry which is preliminary data.</text>
</comment>
<dbReference type="PANTHER" id="PTHR11999:SF165">
    <property type="entry name" value="DECARBOXYLASE, PUTATIVE (AFU_ORTHOLOGUE AFUA_2G04980)-RELATED"/>
    <property type="match status" value="1"/>
</dbReference>
<dbReference type="InterPro" id="IPR010977">
    <property type="entry name" value="Aromatic_deC"/>
</dbReference>
<comment type="similarity">
    <text evidence="2 6">Belongs to the group II decarboxylase family.</text>
</comment>
<evidence type="ECO:0000256" key="3">
    <source>
        <dbReference type="ARBA" id="ARBA00022898"/>
    </source>
</evidence>
<dbReference type="RefSeq" id="XP_020123929.1">
    <property type="nucleotide sequence ID" value="XM_020260811.1"/>
</dbReference>
<feature type="modified residue" description="N6-(pyridoxal phosphate)lysine" evidence="5">
    <location>
        <position position="329"/>
    </location>
</feature>
<dbReference type="GO" id="GO:0016831">
    <property type="term" value="F:carboxy-lyase activity"/>
    <property type="evidence" value="ECO:0007669"/>
    <property type="project" value="TreeGrafter"/>
</dbReference>
<dbReference type="GO" id="GO:0030170">
    <property type="term" value="F:pyridoxal phosphate binding"/>
    <property type="evidence" value="ECO:0007669"/>
    <property type="project" value="InterPro"/>
</dbReference>
<dbReference type="SUPFAM" id="SSF53383">
    <property type="entry name" value="PLP-dependent transferases"/>
    <property type="match status" value="1"/>
</dbReference>
<evidence type="ECO:0000313" key="8">
    <source>
        <dbReference type="Proteomes" id="UP000214365"/>
    </source>
</evidence>
<protein>
    <submittedName>
        <fullName evidence="7">Uncharacterized protein</fullName>
    </submittedName>
</protein>
<dbReference type="InterPro" id="IPR015421">
    <property type="entry name" value="PyrdxlP-dep_Trfase_major"/>
</dbReference>
<dbReference type="Gene3D" id="3.40.640.10">
    <property type="entry name" value="Type I PLP-dependent aspartate aminotransferase-like (Major domain)"/>
    <property type="match status" value="1"/>
</dbReference>
<evidence type="ECO:0000256" key="4">
    <source>
        <dbReference type="ARBA" id="ARBA00023239"/>
    </source>
</evidence>
<dbReference type="InterPro" id="IPR015422">
    <property type="entry name" value="PyrdxlP-dep_Trfase_small"/>
</dbReference>
<dbReference type="Pfam" id="PF00282">
    <property type="entry name" value="Pyridoxal_deC"/>
    <property type="match status" value="1"/>
</dbReference>
<dbReference type="PANTHER" id="PTHR11999">
    <property type="entry name" value="GROUP II PYRIDOXAL-5-PHOSPHATE DECARBOXYLASE"/>
    <property type="match status" value="1"/>
</dbReference>
<dbReference type="Proteomes" id="UP000214365">
    <property type="component" value="Unassembled WGS sequence"/>
</dbReference>
<keyword evidence="8" id="KW-1185">Reference proteome</keyword>
<dbReference type="Gene3D" id="3.90.1150.10">
    <property type="entry name" value="Aspartate Aminotransferase, domain 1"/>
    <property type="match status" value="1"/>
</dbReference>
<dbReference type="InterPro" id="IPR015424">
    <property type="entry name" value="PyrdxlP-dep_Trfase"/>
</dbReference>